<proteinExistence type="predicted"/>
<gene>
    <name evidence="1" type="ORF">ACFFRE_02925</name>
</gene>
<name>A0ABV6C099_9ACTN</name>
<keyword evidence="2" id="KW-1185">Reference proteome</keyword>
<reference evidence="1 2" key="1">
    <citation type="submission" date="2024-09" db="EMBL/GenBank/DDBJ databases">
        <authorList>
            <person name="Sun Q."/>
            <person name="Mori K."/>
        </authorList>
    </citation>
    <scope>NUCLEOTIDE SEQUENCE [LARGE SCALE GENOMIC DNA]</scope>
    <source>
        <strain evidence="1 2">JCM 15389</strain>
    </source>
</reference>
<protein>
    <submittedName>
        <fullName evidence="1">Uncharacterized protein</fullName>
    </submittedName>
</protein>
<accession>A0ABV6C099</accession>
<dbReference type="EMBL" id="JBHLYQ010000016">
    <property type="protein sequence ID" value="MFC0081113.1"/>
    <property type="molecule type" value="Genomic_DNA"/>
</dbReference>
<dbReference type="Proteomes" id="UP001589788">
    <property type="component" value="Unassembled WGS sequence"/>
</dbReference>
<evidence type="ECO:0000313" key="2">
    <source>
        <dbReference type="Proteomes" id="UP001589788"/>
    </source>
</evidence>
<organism evidence="1 2">
    <name type="scientific">Aciditerrimonas ferrireducens</name>
    <dbReference type="NCBI Taxonomy" id="667306"/>
    <lineage>
        <taxon>Bacteria</taxon>
        <taxon>Bacillati</taxon>
        <taxon>Actinomycetota</taxon>
        <taxon>Acidimicrobiia</taxon>
        <taxon>Acidimicrobiales</taxon>
        <taxon>Acidimicrobiaceae</taxon>
        <taxon>Aciditerrimonas</taxon>
    </lineage>
</organism>
<sequence length="51" mass="5767">MREAARDRTVGVLTEWRAAVCRTFRLDRSQLAVLAGTRCLAGLRRCCWPAC</sequence>
<evidence type="ECO:0000313" key="1">
    <source>
        <dbReference type="EMBL" id="MFC0081113.1"/>
    </source>
</evidence>
<comment type="caution">
    <text evidence="1">The sequence shown here is derived from an EMBL/GenBank/DDBJ whole genome shotgun (WGS) entry which is preliminary data.</text>
</comment>
<dbReference type="RefSeq" id="WP_377788044.1">
    <property type="nucleotide sequence ID" value="NZ_JBHLYQ010000016.1"/>
</dbReference>